<dbReference type="EMBL" id="JXQW01000006">
    <property type="protein sequence ID" value="KIQ05327.1"/>
    <property type="molecule type" value="Genomic_DNA"/>
</dbReference>
<dbReference type="AlphaFoldDB" id="A0A0D0JH80"/>
<evidence type="ECO:0000256" key="1">
    <source>
        <dbReference type="SAM" id="Phobius"/>
    </source>
</evidence>
<feature type="transmembrane region" description="Helical" evidence="1">
    <location>
        <begin position="12"/>
        <end position="35"/>
    </location>
</feature>
<evidence type="ECO:0000313" key="2">
    <source>
        <dbReference type="EMBL" id="KIQ05327.1"/>
    </source>
</evidence>
<evidence type="ECO:0000313" key="3">
    <source>
        <dbReference type="Proteomes" id="UP000032068"/>
    </source>
</evidence>
<sequence length="334" mass="36951">MIPINPLAMMLGSLFLLVSVLCLCGLLVLLVAFLLRRSRRFIAKRRWWFGLLAVFLAAGSLPTMQFIRWQLDHWLERRALSPRLETSQVLGDLTLPAGTRVWMERLEPMQDLSGKPLAYGLQSVKRVEFDREPGLVLGMRVQSLDLDAGRGLAELKLLDAARLQGWNCSPEAAVSFTYPFGAPFVLADWHLEACTLVPGSEVAGVAWPGQVSVHAVERGRWLVEAGSTPARFQGLEIRAVNLWLDGPQGDLQDWQGELAAALEFGVMQYPAGTRVRQYQGNLLFSPIADVPAQDRRSGKPVEPDLSVAQDAAGEVLGIYPNKDVGVIDWFKLVP</sequence>
<keyword evidence="1" id="KW-0472">Membrane</keyword>
<gene>
    <name evidence="2" type="ORF">RU08_03815</name>
</gene>
<organism evidence="2 3">
    <name type="scientific">Pseudomonas fulva</name>
    <dbReference type="NCBI Taxonomy" id="47880"/>
    <lineage>
        <taxon>Bacteria</taxon>
        <taxon>Pseudomonadati</taxon>
        <taxon>Pseudomonadota</taxon>
        <taxon>Gammaproteobacteria</taxon>
        <taxon>Pseudomonadales</taxon>
        <taxon>Pseudomonadaceae</taxon>
        <taxon>Pseudomonas</taxon>
    </lineage>
</organism>
<protein>
    <submittedName>
        <fullName evidence="2">Uncharacterized protein</fullName>
    </submittedName>
</protein>
<accession>A0A0D0JH80</accession>
<proteinExistence type="predicted"/>
<reference evidence="2 3" key="1">
    <citation type="submission" date="2014-12" db="EMBL/GenBank/DDBJ databases">
        <title>16Stimator: statistical estimation of ribosomal gene copy numbers from draft genome assemblies.</title>
        <authorList>
            <person name="Perisin M.A."/>
            <person name="Vetter M."/>
            <person name="Gilbert J.A."/>
            <person name="Bergelson J."/>
        </authorList>
    </citation>
    <scope>NUCLEOTIDE SEQUENCE [LARGE SCALE GENOMIC DNA]</scope>
    <source>
        <strain evidence="2 3">MEJ086</strain>
    </source>
</reference>
<keyword evidence="1" id="KW-0812">Transmembrane</keyword>
<feature type="transmembrane region" description="Helical" evidence="1">
    <location>
        <begin position="47"/>
        <end position="67"/>
    </location>
</feature>
<comment type="caution">
    <text evidence="2">The sequence shown here is derived from an EMBL/GenBank/DDBJ whole genome shotgun (WGS) entry which is preliminary data.</text>
</comment>
<dbReference type="RefSeq" id="WP_042552474.1">
    <property type="nucleotide sequence ID" value="NZ_JXQW01000006.1"/>
</dbReference>
<dbReference type="Proteomes" id="UP000032068">
    <property type="component" value="Unassembled WGS sequence"/>
</dbReference>
<dbReference type="OrthoDB" id="7001223at2"/>
<name>A0A0D0JH80_9PSED</name>
<keyword evidence="1" id="KW-1133">Transmembrane helix</keyword>